<proteinExistence type="inferred from homology"/>
<feature type="region of interest" description="Disordered" evidence="6">
    <location>
        <begin position="228"/>
        <end position="276"/>
    </location>
</feature>
<evidence type="ECO:0000259" key="7">
    <source>
        <dbReference type="SMART" id="SM01382"/>
    </source>
</evidence>
<dbReference type="Pfam" id="PF03947">
    <property type="entry name" value="Ribosomal_L2_C"/>
    <property type="match status" value="1"/>
</dbReference>
<evidence type="ECO:0000313" key="10">
    <source>
        <dbReference type="Proteomes" id="UP000245872"/>
    </source>
</evidence>
<gene>
    <name evidence="5 9" type="primary">rplB</name>
    <name evidence="9" type="ORF">DK880_00433</name>
</gene>
<dbReference type="Gene3D" id="2.30.30.30">
    <property type="match status" value="1"/>
</dbReference>
<dbReference type="KEGG" id="cher:DK880_00433"/>
<feature type="domain" description="Large ribosomal subunit protein uL2 RNA-binding" evidence="8">
    <location>
        <begin position="44"/>
        <end position="120"/>
    </location>
</feature>
<dbReference type="InterPro" id="IPR002171">
    <property type="entry name" value="Ribosomal_uL2"/>
</dbReference>
<dbReference type="InterPro" id="IPR014722">
    <property type="entry name" value="Rib_uL2_dom2"/>
</dbReference>
<comment type="similarity">
    <text evidence="1 5">Belongs to the universal ribosomal protein uL2 family.</text>
</comment>
<evidence type="ECO:0000256" key="2">
    <source>
        <dbReference type="ARBA" id="ARBA00022980"/>
    </source>
</evidence>
<dbReference type="FunFam" id="2.40.50.140:FF:000003">
    <property type="entry name" value="50S ribosomal protein L2"/>
    <property type="match status" value="1"/>
</dbReference>
<name>A0A2Z3L8L3_9BACT</name>
<accession>A0A2Z3L8L3</accession>
<dbReference type="PANTHER" id="PTHR13691">
    <property type="entry name" value="RIBOSOMAL PROTEIN L2"/>
    <property type="match status" value="1"/>
</dbReference>
<dbReference type="GO" id="GO:0015934">
    <property type="term" value="C:large ribosomal subunit"/>
    <property type="evidence" value="ECO:0007669"/>
    <property type="project" value="InterPro"/>
</dbReference>
<dbReference type="GO" id="GO:0019843">
    <property type="term" value="F:rRNA binding"/>
    <property type="evidence" value="ECO:0007669"/>
    <property type="project" value="UniProtKB-UniRule"/>
</dbReference>
<keyword evidence="3 5" id="KW-0687">Ribonucleoprotein</keyword>
<protein>
    <recommendedName>
        <fullName evidence="4 5">Large ribosomal subunit protein uL2</fullName>
    </recommendedName>
</protein>
<dbReference type="PANTHER" id="PTHR13691:SF5">
    <property type="entry name" value="LARGE RIBOSOMAL SUBUNIT PROTEIN UL2M"/>
    <property type="match status" value="1"/>
</dbReference>
<dbReference type="SMART" id="SM01383">
    <property type="entry name" value="Ribosomal_L2"/>
    <property type="match status" value="1"/>
</dbReference>
<keyword evidence="5" id="KW-0699">rRNA-binding</keyword>
<sequence>MPLLKKLNPTTPGQRFRVAPSFATVITTNKPEKSLLGKAKRSGGRNNRGRITVPHRGGGHKRRARLIDFKRQKFEIPAVVHSIEYDPMRTAYIALLHYVDGAKAYILAPEGLQVGARVMAGSGVPIQVGNAMAMKDMPLGTMIHNIELSPGRGAALVRSAGASAQLLSKSGKYVTIKLPSGERRLVLDRCMATIGSVSNSAHVHVTMAKAGRSRWLGRRPRVRAVAMNPVDHPMGGGEGKASGGHPRSSKGLYAKGKKTRDRHKYSTKLIVGKKKR</sequence>
<keyword evidence="5" id="KW-0694">RNA-binding</keyword>
<dbReference type="SUPFAM" id="SSF50249">
    <property type="entry name" value="Nucleic acid-binding proteins"/>
    <property type="match status" value="1"/>
</dbReference>
<dbReference type="InterPro" id="IPR012340">
    <property type="entry name" value="NA-bd_OB-fold"/>
</dbReference>
<evidence type="ECO:0000259" key="8">
    <source>
        <dbReference type="SMART" id="SM01383"/>
    </source>
</evidence>
<reference evidence="9 10" key="1">
    <citation type="submission" date="2018-05" db="EMBL/GenBank/DDBJ databases">
        <title>Candidatus Cardinium hertigii Genome Assembly.</title>
        <authorList>
            <person name="Showmaker K.C."/>
            <person name="Walden K.O."/>
            <person name="Fields C.J."/>
            <person name="Lambert K.N."/>
            <person name="Hudson M.E."/>
        </authorList>
    </citation>
    <scope>NUCLEOTIDE SEQUENCE [LARGE SCALE GENOMIC DNA]</scope>
    <source>
        <strain evidence="10">cHgTN10</strain>
    </source>
</reference>
<dbReference type="FunFam" id="2.30.30.30:FF:000001">
    <property type="entry name" value="50S ribosomal protein L2"/>
    <property type="match status" value="1"/>
</dbReference>
<evidence type="ECO:0000256" key="5">
    <source>
        <dbReference type="HAMAP-Rule" id="MF_01320"/>
    </source>
</evidence>
<dbReference type="InterPro" id="IPR022669">
    <property type="entry name" value="Ribosomal_uL2_C"/>
</dbReference>
<dbReference type="Pfam" id="PF00181">
    <property type="entry name" value="Ribosomal_L2_N"/>
    <property type="match status" value="1"/>
</dbReference>
<evidence type="ECO:0000256" key="3">
    <source>
        <dbReference type="ARBA" id="ARBA00023274"/>
    </source>
</evidence>
<dbReference type="InterPro" id="IPR014726">
    <property type="entry name" value="Ribosomal_uL2_dom3"/>
</dbReference>
<dbReference type="HAMAP" id="MF_01320_B">
    <property type="entry name" value="Ribosomal_uL2_B"/>
    <property type="match status" value="1"/>
</dbReference>
<evidence type="ECO:0000256" key="4">
    <source>
        <dbReference type="ARBA" id="ARBA00035242"/>
    </source>
</evidence>
<dbReference type="GO" id="GO:0003735">
    <property type="term" value="F:structural constituent of ribosome"/>
    <property type="evidence" value="ECO:0007669"/>
    <property type="project" value="InterPro"/>
</dbReference>
<keyword evidence="10" id="KW-1185">Reference proteome</keyword>
<dbReference type="Gene3D" id="2.40.50.140">
    <property type="entry name" value="Nucleic acid-binding proteins"/>
    <property type="match status" value="1"/>
</dbReference>
<dbReference type="PIRSF" id="PIRSF002158">
    <property type="entry name" value="Ribosomal_L2"/>
    <property type="match status" value="1"/>
</dbReference>
<evidence type="ECO:0000256" key="6">
    <source>
        <dbReference type="SAM" id="MobiDB-lite"/>
    </source>
</evidence>
<dbReference type="InterPro" id="IPR022666">
    <property type="entry name" value="Ribosomal_uL2_RNA-bd_dom"/>
</dbReference>
<evidence type="ECO:0000313" key="9">
    <source>
        <dbReference type="EMBL" id="AWN81761.1"/>
    </source>
</evidence>
<dbReference type="Gene3D" id="4.10.950.10">
    <property type="entry name" value="Ribosomal protein L2, domain 3"/>
    <property type="match status" value="1"/>
</dbReference>
<dbReference type="OrthoDB" id="9778722at2"/>
<dbReference type="InterPro" id="IPR005880">
    <property type="entry name" value="Ribosomal_uL2_bac/org-type"/>
</dbReference>
<dbReference type="GO" id="GO:0002181">
    <property type="term" value="P:cytoplasmic translation"/>
    <property type="evidence" value="ECO:0007669"/>
    <property type="project" value="TreeGrafter"/>
</dbReference>
<feature type="domain" description="Large ribosomal subunit protein uL2 C-terminal" evidence="7">
    <location>
        <begin position="126"/>
        <end position="253"/>
    </location>
</feature>
<comment type="subunit">
    <text evidence="5">Part of the 50S ribosomal subunit. Forms a bridge to the 30S subunit in the 70S ribosome.</text>
</comment>
<keyword evidence="2 5" id="KW-0689">Ribosomal protein</keyword>
<organism evidence="9 10">
    <name type="scientific">Candidatus Cardinium hertigii</name>
    <dbReference type="NCBI Taxonomy" id="247481"/>
    <lineage>
        <taxon>Bacteria</taxon>
        <taxon>Pseudomonadati</taxon>
        <taxon>Bacteroidota</taxon>
        <taxon>Cytophagia</taxon>
        <taxon>Cytophagales</taxon>
        <taxon>Amoebophilaceae</taxon>
        <taxon>Candidatus Cardinium</taxon>
    </lineage>
</organism>
<dbReference type="SMART" id="SM01382">
    <property type="entry name" value="Ribosomal_L2_C"/>
    <property type="match status" value="1"/>
</dbReference>
<dbReference type="AlphaFoldDB" id="A0A2Z3L8L3"/>
<dbReference type="SUPFAM" id="SSF50104">
    <property type="entry name" value="Translation proteins SH3-like domain"/>
    <property type="match status" value="1"/>
</dbReference>
<comment type="function">
    <text evidence="5">One of the primary rRNA binding proteins. Required for association of the 30S and 50S subunits to form the 70S ribosome, for tRNA binding and peptide bond formation. It has been suggested to have peptidyltransferase activity; this is somewhat controversial. Makes several contacts with the 16S rRNA in the 70S ribosome.</text>
</comment>
<dbReference type="GO" id="GO:0016740">
    <property type="term" value="F:transferase activity"/>
    <property type="evidence" value="ECO:0007669"/>
    <property type="project" value="InterPro"/>
</dbReference>
<dbReference type="NCBIfam" id="TIGR01171">
    <property type="entry name" value="rplB_bact"/>
    <property type="match status" value="1"/>
</dbReference>
<dbReference type="EMBL" id="CP029619">
    <property type="protein sequence ID" value="AWN81761.1"/>
    <property type="molecule type" value="Genomic_DNA"/>
</dbReference>
<dbReference type="Proteomes" id="UP000245872">
    <property type="component" value="Chromosome"/>
</dbReference>
<evidence type="ECO:0000256" key="1">
    <source>
        <dbReference type="ARBA" id="ARBA00005636"/>
    </source>
</evidence>
<feature type="region of interest" description="Disordered" evidence="6">
    <location>
        <begin position="36"/>
        <end position="60"/>
    </location>
</feature>
<feature type="compositionally biased region" description="Basic residues" evidence="6">
    <location>
        <begin position="255"/>
        <end position="276"/>
    </location>
</feature>
<dbReference type="RefSeq" id="WP_109997186.1">
    <property type="nucleotide sequence ID" value="NZ_CP029619.1"/>
</dbReference>
<dbReference type="InterPro" id="IPR008991">
    <property type="entry name" value="Translation_prot_SH3-like_sf"/>
</dbReference>
<dbReference type="FunFam" id="4.10.950.10:FF:000001">
    <property type="entry name" value="50S ribosomal protein L2"/>
    <property type="match status" value="1"/>
</dbReference>